<dbReference type="OrthoDB" id="1006965at2"/>
<dbReference type="PANTHER" id="PTHR22600:SF57">
    <property type="entry name" value="BETA-N-ACETYLHEXOSAMINIDASE"/>
    <property type="match status" value="1"/>
</dbReference>
<comment type="similarity">
    <text evidence="2">Belongs to the glycosyl hydrolase 20 family.</text>
</comment>
<dbReference type="InterPro" id="IPR015882">
    <property type="entry name" value="HEX_bac_N"/>
</dbReference>
<evidence type="ECO:0000256" key="3">
    <source>
        <dbReference type="ARBA" id="ARBA00012663"/>
    </source>
</evidence>
<evidence type="ECO:0000259" key="10">
    <source>
        <dbReference type="SMART" id="SM01081"/>
    </source>
</evidence>
<feature type="domain" description="Chitobiase/beta-hexosaminidases N-terminal" evidence="10">
    <location>
        <begin position="30"/>
        <end position="177"/>
    </location>
</feature>
<dbReference type="InterPro" id="IPR004867">
    <property type="entry name" value="CHB_C_dom"/>
</dbReference>
<reference evidence="11 12" key="1">
    <citation type="submission" date="2017-05" db="EMBL/GenBank/DDBJ databases">
        <authorList>
            <person name="Varghese N."/>
            <person name="Submissions S."/>
        </authorList>
    </citation>
    <scope>NUCLEOTIDE SEQUENCE [LARGE SCALE GENOMIC DNA]</scope>
    <source>
        <strain evidence="11 12">DSM 21342</strain>
    </source>
</reference>
<dbReference type="InterPro" id="IPR014756">
    <property type="entry name" value="Ig_E-set"/>
</dbReference>
<dbReference type="InterPro" id="IPR029018">
    <property type="entry name" value="Hex-like_dom2"/>
</dbReference>
<evidence type="ECO:0000256" key="8">
    <source>
        <dbReference type="PIRSR" id="PIRSR625705-1"/>
    </source>
</evidence>
<dbReference type="Proteomes" id="UP000315971">
    <property type="component" value="Unassembled WGS sequence"/>
</dbReference>
<name>A0A521B1L3_9SPHI</name>
<feature type="active site" description="Proton donor" evidence="8">
    <location>
        <position position="525"/>
    </location>
</feature>
<dbReference type="InterPro" id="IPR008965">
    <property type="entry name" value="CBM2/CBM3_carb-bd_dom_sf"/>
</dbReference>
<evidence type="ECO:0000256" key="4">
    <source>
        <dbReference type="ARBA" id="ARBA00022801"/>
    </source>
</evidence>
<dbReference type="CDD" id="cd02847">
    <property type="entry name" value="E_set_Chitobiase_C"/>
    <property type="match status" value="1"/>
</dbReference>
<sequence>MRKYSISLMLCTGVLFTANAQKIASNLNSKEIGVQWGLVENSYKGMPKYLSAFVFTNTSTKEIPAKGWSIYFNLPRGIDTTFEQKDFKVEHINGDLNRIKPTANFKGIAPGQSVRFEMIANDWSLNSADAPSGLYLVFDNEPNKGIPLTNYKILPSTEIRQLTRTAGDILPVSTADVVYNTNKAIADIQAEKLIKIFPTPVDYQEKPGSFNLKSDVTIVTDPAFKKDAAYLSAELQKVVGKKPIISPAAKTNSIQLRLGNMANEAYQLNVGTEGIVITAATSIGMFYGIQSLKSLLPAQSWAFVQKSIAVPAVEVKDAPRFAWRAFMLDVARNFQPKSEILKTLDLLALYKINVFHFHLTEDEGWRIEIPGLPELTEIGGKRGHRDFDKAQLPPSFGSGPDNNSSGSGYYTKADFIEILKYATERHIRVIPEIEGPGHARAAIISMQVRYDRLLKAGKKEEAENYLLRAINDKSEHHSVQGWNDNVMDVSMPSTYKFLAKVVDELVLMYKEAGAQLETIHMGGDEVPAGSWAKSPAFAKIKQENSAIKTTDDLWYYFYENVNQLLKTYNLYLYGWEEVGLRKTRVDAQKITIPNPDFANQNIHLDVWNNVIGWGSEDLAYKLANAGYKVVLSPVSNLYFDMSYTKSFDEQGYYWGGFVDVDKLFSFIPLDYLKNMKQDRMGNKLPATFQNDKEKLTDVGKSNIVGIQGLLFSETITSTERMEYMILPKLLGLAERAWAKNPEWATEKDEVKAESLYSQSWSQFINVVSKRELPRLNYYAGGFKYRIPTPGVIAENGTVKANVQLPGFAIRYTTNGLTPTVKSPLYKGPITEKGSIKLSVFDGIGRSSRVEEIKNN</sequence>
<evidence type="ECO:0000313" key="12">
    <source>
        <dbReference type="Proteomes" id="UP000315971"/>
    </source>
</evidence>
<feature type="chain" id="PRO_5021952507" description="beta-N-acetylhexosaminidase" evidence="9">
    <location>
        <begin position="21"/>
        <end position="855"/>
    </location>
</feature>
<keyword evidence="9" id="KW-0732">Signal</keyword>
<dbReference type="GO" id="GO:0005975">
    <property type="term" value="P:carbohydrate metabolic process"/>
    <property type="evidence" value="ECO:0007669"/>
    <property type="project" value="InterPro"/>
</dbReference>
<evidence type="ECO:0000313" key="11">
    <source>
        <dbReference type="EMBL" id="SMO40921.1"/>
    </source>
</evidence>
<dbReference type="SUPFAM" id="SSF49384">
    <property type="entry name" value="Carbohydrate-binding domain"/>
    <property type="match status" value="1"/>
</dbReference>
<dbReference type="Gene3D" id="2.60.40.290">
    <property type="match status" value="1"/>
</dbReference>
<dbReference type="Pfam" id="PF03174">
    <property type="entry name" value="CHB_HEX_C"/>
    <property type="match status" value="1"/>
</dbReference>
<dbReference type="PRINTS" id="PR00738">
    <property type="entry name" value="GLHYDRLASE20"/>
</dbReference>
<dbReference type="GO" id="GO:0004563">
    <property type="term" value="F:beta-N-acetylhexosaminidase activity"/>
    <property type="evidence" value="ECO:0007669"/>
    <property type="project" value="UniProtKB-EC"/>
</dbReference>
<keyword evidence="4" id="KW-0378">Hydrolase</keyword>
<evidence type="ECO:0000256" key="5">
    <source>
        <dbReference type="ARBA" id="ARBA00023295"/>
    </source>
</evidence>
<dbReference type="AlphaFoldDB" id="A0A521B1L3"/>
<dbReference type="Gene3D" id="3.20.20.80">
    <property type="entry name" value="Glycosidases"/>
    <property type="match status" value="1"/>
</dbReference>
<feature type="signal peptide" evidence="9">
    <location>
        <begin position="1"/>
        <end position="20"/>
    </location>
</feature>
<dbReference type="InterPro" id="IPR013783">
    <property type="entry name" value="Ig-like_fold"/>
</dbReference>
<gene>
    <name evidence="11" type="ORF">SAMN06265350_101611</name>
</gene>
<dbReference type="EMBL" id="FXSZ01000001">
    <property type="protein sequence ID" value="SMO40921.1"/>
    <property type="molecule type" value="Genomic_DNA"/>
</dbReference>
<dbReference type="InterPro" id="IPR025705">
    <property type="entry name" value="Beta_hexosaminidase_sua/sub"/>
</dbReference>
<accession>A0A521B1L3</accession>
<dbReference type="InterPro" id="IPR015883">
    <property type="entry name" value="Glyco_hydro_20_cat"/>
</dbReference>
<keyword evidence="12" id="KW-1185">Reference proteome</keyword>
<dbReference type="SUPFAM" id="SSF81296">
    <property type="entry name" value="E set domains"/>
    <property type="match status" value="1"/>
</dbReference>
<dbReference type="InterPro" id="IPR012291">
    <property type="entry name" value="CBM2_carb-bd_dom_sf"/>
</dbReference>
<dbReference type="Pfam" id="PF02838">
    <property type="entry name" value="Glyco_hydro_20b"/>
    <property type="match status" value="1"/>
</dbReference>
<proteinExistence type="inferred from homology"/>
<dbReference type="SUPFAM" id="SSF51445">
    <property type="entry name" value="(Trans)glycosidases"/>
    <property type="match status" value="1"/>
</dbReference>
<protein>
    <recommendedName>
        <fullName evidence="3">beta-N-acetylhexosaminidase</fullName>
        <ecNumber evidence="3">3.2.1.52</ecNumber>
    </recommendedName>
    <alternativeName>
        <fullName evidence="6">Beta-N-acetylhexosaminidase</fullName>
    </alternativeName>
    <alternativeName>
        <fullName evidence="7">N-acetyl-beta-glucosaminidase</fullName>
    </alternativeName>
</protein>
<dbReference type="Pfam" id="PF00728">
    <property type="entry name" value="Glyco_hydro_20"/>
    <property type="match status" value="1"/>
</dbReference>
<dbReference type="InterPro" id="IPR017853">
    <property type="entry name" value="GH"/>
</dbReference>
<dbReference type="GO" id="GO:0030203">
    <property type="term" value="P:glycosaminoglycan metabolic process"/>
    <property type="evidence" value="ECO:0007669"/>
    <property type="project" value="TreeGrafter"/>
</dbReference>
<evidence type="ECO:0000256" key="7">
    <source>
        <dbReference type="ARBA" id="ARBA00033000"/>
    </source>
</evidence>
<dbReference type="Gene3D" id="3.30.379.10">
    <property type="entry name" value="Chitobiase/beta-hexosaminidase domain 2-like"/>
    <property type="match status" value="1"/>
</dbReference>
<evidence type="ECO:0000256" key="2">
    <source>
        <dbReference type="ARBA" id="ARBA00006285"/>
    </source>
</evidence>
<organism evidence="11 12">
    <name type="scientific">Solitalea koreensis</name>
    <dbReference type="NCBI Taxonomy" id="543615"/>
    <lineage>
        <taxon>Bacteria</taxon>
        <taxon>Pseudomonadati</taxon>
        <taxon>Bacteroidota</taxon>
        <taxon>Sphingobacteriia</taxon>
        <taxon>Sphingobacteriales</taxon>
        <taxon>Sphingobacteriaceae</taxon>
        <taxon>Solitalea</taxon>
    </lineage>
</organism>
<evidence type="ECO:0000256" key="6">
    <source>
        <dbReference type="ARBA" id="ARBA00030512"/>
    </source>
</evidence>
<evidence type="ECO:0000256" key="1">
    <source>
        <dbReference type="ARBA" id="ARBA00001231"/>
    </source>
</evidence>
<dbReference type="EC" id="3.2.1.52" evidence="3"/>
<dbReference type="GO" id="GO:0030247">
    <property type="term" value="F:polysaccharide binding"/>
    <property type="evidence" value="ECO:0007669"/>
    <property type="project" value="InterPro"/>
</dbReference>
<dbReference type="PANTHER" id="PTHR22600">
    <property type="entry name" value="BETA-HEXOSAMINIDASE"/>
    <property type="match status" value="1"/>
</dbReference>
<comment type="catalytic activity">
    <reaction evidence="1">
        <text>Hydrolysis of terminal non-reducing N-acetyl-D-hexosamine residues in N-acetyl-beta-D-hexosaminides.</text>
        <dbReference type="EC" id="3.2.1.52"/>
    </reaction>
</comment>
<dbReference type="SMART" id="SM01081">
    <property type="entry name" value="CHB_HEX"/>
    <property type="match status" value="1"/>
</dbReference>
<dbReference type="InterPro" id="IPR004866">
    <property type="entry name" value="CHB/HEX_N_dom"/>
</dbReference>
<keyword evidence="5" id="KW-0326">Glycosidase</keyword>
<dbReference type="Gene3D" id="2.60.40.10">
    <property type="entry name" value="Immunoglobulins"/>
    <property type="match status" value="1"/>
</dbReference>
<dbReference type="SUPFAM" id="SSF55545">
    <property type="entry name" value="beta-N-acetylhexosaminidase-like domain"/>
    <property type="match status" value="1"/>
</dbReference>
<dbReference type="GO" id="GO:0016020">
    <property type="term" value="C:membrane"/>
    <property type="evidence" value="ECO:0007669"/>
    <property type="project" value="TreeGrafter"/>
</dbReference>
<evidence type="ECO:0000256" key="9">
    <source>
        <dbReference type="SAM" id="SignalP"/>
    </source>
</evidence>
<dbReference type="RefSeq" id="WP_142601326.1">
    <property type="nucleotide sequence ID" value="NZ_FXSZ01000001.1"/>
</dbReference>
<dbReference type="Pfam" id="PF03173">
    <property type="entry name" value="CHB_HEX"/>
    <property type="match status" value="1"/>
</dbReference>